<proteinExistence type="predicted"/>
<feature type="region of interest" description="Disordered" evidence="2">
    <location>
        <begin position="562"/>
        <end position="584"/>
    </location>
</feature>
<feature type="domain" description="Pilus assembly protein C-terminal" evidence="4">
    <location>
        <begin position="731"/>
        <end position="826"/>
    </location>
</feature>
<dbReference type="InterPro" id="IPR000015">
    <property type="entry name" value="Fimb_usher"/>
</dbReference>
<feature type="signal peptide" evidence="3">
    <location>
        <begin position="1"/>
        <end position="21"/>
    </location>
</feature>
<name>A0AAX2HAK1_9PSED</name>
<comment type="caution">
    <text evidence="6">The sequence shown here is derived from an EMBL/GenBank/DDBJ whole genome shotgun (WGS) entry which is preliminary data.</text>
</comment>
<evidence type="ECO:0000256" key="2">
    <source>
        <dbReference type="SAM" id="MobiDB-lite"/>
    </source>
</evidence>
<evidence type="ECO:0000256" key="1">
    <source>
        <dbReference type="ARBA" id="ARBA00022729"/>
    </source>
</evidence>
<dbReference type="Proteomes" id="UP000219564">
    <property type="component" value="Unassembled WGS sequence"/>
</dbReference>
<protein>
    <recommendedName>
        <fullName evidence="8">Pilus assembly protein PapC</fullName>
    </recommendedName>
</protein>
<evidence type="ECO:0000259" key="4">
    <source>
        <dbReference type="Pfam" id="PF15976"/>
    </source>
</evidence>
<dbReference type="PANTHER" id="PTHR30451">
    <property type="entry name" value="OUTER MEMBRANE USHER PROTEIN"/>
    <property type="match status" value="1"/>
</dbReference>
<feature type="chain" id="PRO_5043612288" description="Pilus assembly protein PapC" evidence="3">
    <location>
        <begin position="22"/>
        <end position="841"/>
    </location>
</feature>
<reference evidence="6 7" key="1">
    <citation type="submission" date="2017-08" db="EMBL/GenBank/DDBJ databases">
        <authorList>
            <person name="Chaillou S."/>
        </authorList>
    </citation>
    <scope>NUCLEOTIDE SEQUENCE [LARGE SCALE GENOMIC DNA]</scope>
    <source>
        <strain evidence="6 7">MFPA15A1205</strain>
    </source>
</reference>
<dbReference type="EMBL" id="OBKZ01000039">
    <property type="protein sequence ID" value="SOB53713.1"/>
    <property type="molecule type" value="Genomic_DNA"/>
</dbReference>
<accession>A0AAX2HAK1</accession>
<dbReference type="InterPro" id="IPR031917">
    <property type="entry name" value="Pilus_assem_C"/>
</dbReference>
<dbReference type="Pfam" id="PF15976">
    <property type="entry name" value="CooC_C"/>
    <property type="match status" value="1"/>
</dbReference>
<evidence type="ECO:0000313" key="7">
    <source>
        <dbReference type="Proteomes" id="UP000219564"/>
    </source>
</evidence>
<dbReference type="GO" id="GO:0009297">
    <property type="term" value="P:pilus assembly"/>
    <property type="evidence" value="ECO:0007669"/>
    <property type="project" value="InterPro"/>
</dbReference>
<dbReference type="GO" id="GO:0009279">
    <property type="term" value="C:cell outer membrane"/>
    <property type="evidence" value="ECO:0007669"/>
    <property type="project" value="TreeGrafter"/>
</dbReference>
<dbReference type="AlphaFoldDB" id="A0AAX2HAK1"/>
<dbReference type="Pfam" id="PF16967">
    <property type="entry name" value="TcfC"/>
    <property type="match status" value="1"/>
</dbReference>
<dbReference type="RefSeq" id="WP_097192399.1">
    <property type="nucleotide sequence ID" value="NZ_OBKZ01000039.1"/>
</dbReference>
<organism evidence="6 7">
    <name type="scientific">Pseudomonas lundensis</name>
    <dbReference type="NCBI Taxonomy" id="86185"/>
    <lineage>
        <taxon>Bacteria</taxon>
        <taxon>Pseudomonadati</taxon>
        <taxon>Pseudomonadota</taxon>
        <taxon>Gammaproteobacteria</taxon>
        <taxon>Pseudomonadales</taxon>
        <taxon>Pseudomonadaceae</taxon>
        <taxon>Pseudomonas</taxon>
    </lineage>
</organism>
<feature type="domain" description="Pilus assembly protein E-set like" evidence="5">
    <location>
        <begin position="273"/>
        <end position="338"/>
    </location>
</feature>
<evidence type="ECO:0008006" key="8">
    <source>
        <dbReference type="Google" id="ProtNLM"/>
    </source>
</evidence>
<gene>
    <name evidence="6" type="ORF">PLUA15_440001</name>
</gene>
<evidence type="ECO:0000259" key="5">
    <source>
        <dbReference type="Pfam" id="PF16967"/>
    </source>
</evidence>
<sequence>MLPMTPIAAALALIFGSCAFAATAASGTTPRSLLAQAKGLPADFEEHLFDVPLAVQVERDQQRVGEAMIVLTRDDRLTLLEFTDHEGSQLSLDELDTWATYLKQGVPLGTCTGECPEQLLAVHYDLENSRLSLLTENAERENQISQYYELPAQGSRGLIMRNQLNLSGGQEEDLGGRFALQASSSLGNWTQGLNLQLSRQGGPDDSTLYHAVYEAFTQRELEGSFLRLGYFTPTAEGLTRQIRTFGANPDTALGVMYGSSDSLAITQPKPSIYPVYVTANRQATVEIYRNGLLINTQMVNAGLQSLDTRPLPGGIYEVQVRLIEDGQITSTTPELIYKPNNWRNHDQRWRYNVFAGRESKLLSNWEEQASGEMTAGASLNYLLHPRVVVGVSGRQVKQDLQLGTSVDWSISNNANLYANVYETENYGTGIDLNGLYNYGSGSLVFSHTRSWLDTRQTYETLPDGTRLRQRSVFIGQTSNSSLALNHRLTPKSSVNARLSHSQGYTDGIGLDLGWTQVTHWLGSDGNWRLSVFDRPASISSGAARNRGFDLTFSLALGAPGERWSASVGSRTDRDGGRDNNASLTYSKDLTGHALQSVSATVSTDTYGLGLAGRASVQTDTLNGDGFVQRSSYNGNLTGGLNLDSTFAVGEGKAVMTSQHQGQGSGMIVDVVSDVEDILLRADDLSGGSTTLRPGRNFVPITAYKSSSLSFDFEGNHAPAATIEPARKRYHLNKGGVDYQTVQVMQTVTVLGRLIDQAGNTLKGHHIINHASRGVSEVDGFFSMELNVKAPTLEVRRGEQLLCAFRVDMTQTPLEHSVMMMGDLICTPETLAHTALPIKRAG</sequence>
<dbReference type="InterPro" id="IPR032636">
    <property type="entry name" value="Pilus_assem_E-set-like_dom"/>
</dbReference>
<evidence type="ECO:0000313" key="6">
    <source>
        <dbReference type="EMBL" id="SOB53713.1"/>
    </source>
</evidence>
<dbReference type="PANTHER" id="PTHR30451:SF5">
    <property type="entry name" value="SLR0019 PROTEIN"/>
    <property type="match status" value="1"/>
</dbReference>
<dbReference type="GO" id="GO:0015473">
    <property type="term" value="F:fimbrial usher porin activity"/>
    <property type="evidence" value="ECO:0007669"/>
    <property type="project" value="InterPro"/>
</dbReference>
<evidence type="ECO:0000256" key="3">
    <source>
        <dbReference type="SAM" id="SignalP"/>
    </source>
</evidence>
<keyword evidence="1 3" id="KW-0732">Signal</keyword>